<dbReference type="EMBL" id="CP067089">
    <property type="protein sequence ID" value="QQO07761.1"/>
    <property type="molecule type" value="Genomic_DNA"/>
</dbReference>
<feature type="transmembrane region" description="Helical" evidence="8">
    <location>
        <begin position="122"/>
        <end position="143"/>
    </location>
</feature>
<evidence type="ECO:0000256" key="5">
    <source>
        <dbReference type="ARBA" id="ARBA00022692"/>
    </source>
</evidence>
<dbReference type="KEGG" id="bhc:JFL75_12495"/>
<feature type="transmembrane region" description="Helical" evidence="8">
    <location>
        <begin position="219"/>
        <end position="242"/>
    </location>
</feature>
<evidence type="ECO:0000256" key="3">
    <source>
        <dbReference type="ARBA" id="ARBA00022448"/>
    </source>
</evidence>
<feature type="transmembrane region" description="Helical" evidence="8">
    <location>
        <begin position="178"/>
        <end position="199"/>
    </location>
</feature>
<feature type="transmembrane region" description="Helical" evidence="8">
    <location>
        <begin position="263"/>
        <end position="288"/>
    </location>
</feature>
<dbReference type="FunFam" id="1.10.3470.10:FF:000001">
    <property type="entry name" value="Vitamin B12 ABC transporter permease BtuC"/>
    <property type="match status" value="1"/>
</dbReference>
<keyword evidence="10" id="KW-1185">Reference proteome</keyword>
<dbReference type="Gene3D" id="1.10.3470.10">
    <property type="entry name" value="ABC transporter involved in vitamin B12 uptake, BtuC"/>
    <property type="match status" value="1"/>
</dbReference>
<dbReference type="CDD" id="cd06550">
    <property type="entry name" value="TM_ABC_iron-siderophores_like"/>
    <property type="match status" value="1"/>
</dbReference>
<keyword evidence="3" id="KW-0813">Transport</keyword>
<dbReference type="AlphaFoldDB" id="A0A7T8B8X4"/>
<proteinExistence type="inferred from homology"/>
<keyword evidence="6 8" id="KW-1133">Transmembrane helix</keyword>
<gene>
    <name evidence="9" type="ORF">JFL75_12495</name>
</gene>
<keyword evidence="5 8" id="KW-0812">Transmembrane</keyword>
<dbReference type="PANTHER" id="PTHR30472:SF70">
    <property type="entry name" value="MOLYBDATE IMPORT SYSTEM PERMEASE PROTEIN MOLB"/>
    <property type="match status" value="1"/>
</dbReference>
<dbReference type="GO" id="GO:0005886">
    <property type="term" value="C:plasma membrane"/>
    <property type="evidence" value="ECO:0007669"/>
    <property type="project" value="UniProtKB-SubCell"/>
</dbReference>
<dbReference type="PANTHER" id="PTHR30472">
    <property type="entry name" value="FERRIC ENTEROBACTIN TRANSPORT SYSTEM PERMEASE PROTEIN"/>
    <property type="match status" value="1"/>
</dbReference>
<dbReference type="GO" id="GO:0033214">
    <property type="term" value="P:siderophore-iron import into cell"/>
    <property type="evidence" value="ECO:0007669"/>
    <property type="project" value="TreeGrafter"/>
</dbReference>
<evidence type="ECO:0000313" key="10">
    <source>
        <dbReference type="Proteomes" id="UP000595917"/>
    </source>
</evidence>
<sequence length="362" mass="38372">MISEKTFASRSGSGSINTGIRIPGKHNRKHSGIFILLFGFLLLAVMGAIVAGSYSITPGDAVFILKTKLLGGDESLLPKLQTVILWNIRLPRILLAVFTGMAFSVSGTVYQACFRNPLADPYILGVSAGASFGAALGIMFPAYFPSVRLTAFVCALGSVALSWGFARTRGRVPGTSLVISGMVVASLFSALVSLLKYIAPDSQLREITFWMMGGLYFASWQDLAVTVPVVLLTLGCTAALAWKLNVLSLGDHEARTLGVNPGGYRLLFITMATLSASLCVSQTGIIPWVGLMMPHGARLLFGADNSRVIPGSALLGALFMLGCDTLARTLTEAEIPIGIVTSIAGAPFLVYLLRTKGQAVYE</sequence>
<protein>
    <submittedName>
        <fullName evidence="9">Iron ABC transporter permease</fullName>
    </submittedName>
</protein>
<evidence type="ECO:0000256" key="1">
    <source>
        <dbReference type="ARBA" id="ARBA00004651"/>
    </source>
</evidence>
<dbReference type="InterPro" id="IPR037294">
    <property type="entry name" value="ABC_BtuC-like"/>
</dbReference>
<comment type="similarity">
    <text evidence="2">Belongs to the binding-protein-dependent transport system permease family. FecCD subfamily.</text>
</comment>
<feature type="transmembrane region" description="Helical" evidence="8">
    <location>
        <begin position="33"/>
        <end position="56"/>
    </location>
</feature>
<dbReference type="GO" id="GO:0022857">
    <property type="term" value="F:transmembrane transporter activity"/>
    <property type="evidence" value="ECO:0007669"/>
    <property type="project" value="InterPro"/>
</dbReference>
<organism evidence="9 10">
    <name type="scientific">Breznakiella homolactica</name>
    <dbReference type="NCBI Taxonomy" id="2798577"/>
    <lineage>
        <taxon>Bacteria</taxon>
        <taxon>Pseudomonadati</taxon>
        <taxon>Spirochaetota</taxon>
        <taxon>Spirochaetia</taxon>
        <taxon>Spirochaetales</taxon>
        <taxon>Breznakiellaceae</taxon>
        <taxon>Breznakiella</taxon>
    </lineage>
</organism>
<accession>A0A7T8B8X4</accession>
<evidence type="ECO:0000256" key="6">
    <source>
        <dbReference type="ARBA" id="ARBA00022989"/>
    </source>
</evidence>
<evidence type="ECO:0000256" key="8">
    <source>
        <dbReference type="SAM" id="Phobius"/>
    </source>
</evidence>
<keyword evidence="7 8" id="KW-0472">Membrane</keyword>
<comment type="subcellular location">
    <subcellularLocation>
        <location evidence="1">Cell membrane</location>
        <topology evidence="1">Multi-pass membrane protein</topology>
    </subcellularLocation>
</comment>
<name>A0A7T8B8X4_9SPIR</name>
<dbReference type="Proteomes" id="UP000595917">
    <property type="component" value="Chromosome"/>
</dbReference>
<evidence type="ECO:0000313" key="9">
    <source>
        <dbReference type="EMBL" id="QQO07761.1"/>
    </source>
</evidence>
<reference evidence="9" key="1">
    <citation type="submission" date="2021-01" db="EMBL/GenBank/DDBJ databases">
        <title>Description of Breznakiella homolactica.</title>
        <authorList>
            <person name="Song Y."/>
            <person name="Brune A."/>
        </authorList>
    </citation>
    <scope>NUCLEOTIDE SEQUENCE</scope>
    <source>
        <strain evidence="9">RmG30</strain>
    </source>
</reference>
<dbReference type="InterPro" id="IPR000522">
    <property type="entry name" value="ABC_transptr_permease_BtuC"/>
</dbReference>
<feature type="transmembrane region" description="Helical" evidence="8">
    <location>
        <begin position="149"/>
        <end position="166"/>
    </location>
</feature>
<dbReference type="Pfam" id="PF01032">
    <property type="entry name" value="FecCD"/>
    <property type="match status" value="1"/>
</dbReference>
<evidence type="ECO:0000256" key="7">
    <source>
        <dbReference type="ARBA" id="ARBA00023136"/>
    </source>
</evidence>
<feature type="transmembrane region" description="Helical" evidence="8">
    <location>
        <begin position="93"/>
        <end position="110"/>
    </location>
</feature>
<feature type="transmembrane region" description="Helical" evidence="8">
    <location>
        <begin position="334"/>
        <end position="353"/>
    </location>
</feature>
<evidence type="ECO:0000256" key="2">
    <source>
        <dbReference type="ARBA" id="ARBA00007935"/>
    </source>
</evidence>
<dbReference type="RefSeq" id="WP_215625067.1">
    <property type="nucleotide sequence ID" value="NZ_CP067089.2"/>
</dbReference>
<dbReference type="SUPFAM" id="SSF81345">
    <property type="entry name" value="ABC transporter involved in vitamin B12 uptake, BtuC"/>
    <property type="match status" value="1"/>
</dbReference>
<keyword evidence="4" id="KW-1003">Cell membrane</keyword>
<evidence type="ECO:0000256" key="4">
    <source>
        <dbReference type="ARBA" id="ARBA00022475"/>
    </source>
</evidence>